<evidence type="ECO:0000313" key="5">
    <source>
        <dbReference type="EMBL" id="MFD1329144.1"/>
    </source>
</evidence>
<keyword evidence="6" id="KW-1185">Reference proteome</keyword>
<proteinExistence type="predicted"/>
<evidence type="ECO:0000256" key="3">
    <source>
        <dbReference type="ARBA" id="ARBA00023163"/>
    </source>
</evidence>
<dbReference type="PROSITE" id="PS50949">
    <property type="entry name" value="HTH_GNTR"/>
    <property type="match status" value="1"/>
</dbReference>
<dbReference type="Gene3D" id="1.10.10.10">
    <property type="entry name" value="Winged helix-like DNA-binding domain superfamily/Winged helix DNA-binding domain"/>
    <property type="match status" value="1"/>
</dbReference>
<dbReference type="InterPro" id="IPR036388">
    <property type="entry name" value="WH-like_DNA-bd_sf"/>
</dbReference>
<dbReference type="RefSeq" id="WP_374835829.1">
    <property type="nucleotide sequence ID" value="NZ_JBHEEW010000002.1"/>
</dbReference>
<evidence type="ECO:0000256" key="2">
    <source>
        <dbReference type="ARBA" id="ARBA00023125"/>
    </source>
</evidence>
<keyword evidence="3" id="KW-0804">Transcription</keyword>
<feature type="domain" description="HTH gntR-type" evidence="4">
    <location>
        <begin position="11"/>
        <end position="78"/>
    </location>
</feature>
<dbReference type="Pfam" id="PF00392">
    <property type="entry name" value="GntR"/>
    <property type="match status" value="1"/>
</dbReference>
<dbReference type="Proteomes" id="UP001597173">
    <property type="component" value="Unassembled WGS sequence"/>
</dbReference>
<gene>
    <name evidence="5" type="ORF">ACFQ33_14745</name>
</gene>
<dbReference type="InterPro" id="IPR000524">
    <property type="entry name" value="Tscrpt_reg_HTH_GntR"/>
</dbReference>
<dbReference type="InterPro" id="IPR008920">
    <property type="entry name" value="TF_FadR/GntR_C"/>
</dbReference>
<comment type="caution">
    <text evidence="5">The sequence shown here is derived from an EMBL/GenBank/DDBJ whole genome shotgun (WGS) entry which is preliminary data.</text>
</comment>
<dbReference type="EMBL" id="JBHTNF010000009">
    <property type="protein sequence ID" value="MFD1329144.1"/>
    <property type="molecule type" value="Genomic_DNA"/>
</dbReference>
<evidence type="ECO:0000313" key="6">
    <source>
        <dbReference type="Proteomes" id="UP001597173"/>
    </source>
</evidence>
<evidence type="ECO:0000256" key="1">
    <source>
        <dbReference type="ARBA" id="ARBA00023015"/>
    </source>
</evidence>
<dbReference type="SUPFAM" id="SSF48008">
    <property type="entry name" value="GntR ligand-binding domain-like"/>
    <property type="match status" value="1"/>
</dbReference>
<dbReference type="SMART" id="SM00345">
    <property type="entry name" value="HTH_GNTR"/>
    <property type="match status" value="1"/>
</dbReference>
<organism evidence="5 6">
    <name type="scientific">Mycoplana ramosa</name>
    <name type="common">Mycoplana bullata</name>
    <dbReference type="NCBI Taxonomy" id="40837"/>
    <lineage>
        <taxon>Bacteria</taxon>
        <taxon>Pseudomonadati</taxon>
        <taxon>Pseudomonadota</taxon>
        <taxon>Alphaproteobacteria</taxon>
        <taxon>Hyphomicrobiales</taxon>
        <taxon>Rhizobiaceae</taxon>
        <taxon>Mycoplana</taxon>
    </lineage>
</organism>
<dbReference type="SUPFAM" id="SSF46785">
    <property type="entry name" value="Winged helix' DNA-binding domain"/>
    <property type="match status" value="1"/>
</dbReference>
<dbReference type="Gene3D" id="1.20.120.530">
    <property type="entry name" value="GntR ligand-binding domain-like"/>
    <property type="match status" value="1"/>
</dbReference>
<dbReference type="CDD" id="cd07377">
    <property type="entry name" value="WHTH_GntR"/>
    <property type="match status" value="1"/>
</dbReference>
<dbReference type="PANTHER" id="PTHR43537">
    <property type="entry name" value="TRANSCRIPTIONAL REGULATOR, GNTR FAMILY"/>
    <property type="match status" value="1"/>
</dbReference>
<dbReference type="PANTHER" id="PTHR43537:SF45">
    <property type="entry name" value="GNTR FAMILY REGULATORY PROTEIN"/>
    <property type="match status" value="1"/>
</dbReference>
<sequence length="227" mass="26120">MYKAVQKLKSPNLSEVVRDELIRLITQGILQPGTRLNEVHLAEQLGVSRGPVREAARELEGLGLTTSRPRLGFYVADFTDAEIVELYEVSPWIHQALVHDFMTYSDAETCGAILRDVDSIATSSVPDFSETLLQFRQRMLDHVHNRYLAEQALSLYRRFYIVAALVRAEDGARRMKRIIETQRFFWTALAERDPSKAIEIMQADSRYWLQDIPPRFSHADDPRKGRT</sequence>
<dbReference type="InterPro" id="IPR036390">
    <property type="entry name" value="WH_DNA-bd_sf"/>
</dbReference>
<name>A0ABW3YYU1_MYCRA</name>
<keyword evidence="1" id="KW-0805">Transcription regulation</keyword>
<keyword evidence="2" id="KW-0238">DNA-binding</keyword>
<accession>A0ABW3YYU1</accession>
<evidence type="ECO:0000259" key="4">
    <source>
        <dbReference type="PROSITE" id="PS50949"/>
    </source>
</evidence>
<protein>
    <submittedName>
        <fullName evidence="5">GntR family transcriptional regulator</fullName>
    </submittedName>
</protein>
<reference evidence="6" key="1">
    <citation type="journal article" date="2019" name="Int. J. Syst. Evol. Microbiol.">
        <title>The Global Catalogue of Microorganisms (GCM) 10K type strain sequencing project: providing services to taxonomists for standard genome sequencing and annotation.</title>
        <authorList>
            <consortium name="The Broad Institute Genomics Platform"/>
            <consortium name="The Broad Institute Genome Sequencing Center for Infectious Disease"/>
            <person name="Wu L."/>
            <person name="Ma J."/>
        </authorList>
    </citation>
    <scope>NUCLEOTIDE SEQUENCE [LARGE SCALE GENOMIC DNA]</scope>
    <source>
        <strain evidence="6">CCUG 55609</strain>
    </source>
</reference>